<dbReference type="CDD" id="cd05703">
    <property type="entry name" value="S1_Rrp5_repeat_hs12_sc9"/>
    <property type="match status" value="1"/>
</dbReference>
<dbReference type="Pfam" id="PF23459">
    <property type="entry name" value="S1_RRP5"/>
    <property type="match status" value="3"/>
</dbReference>
<feature type="domain" description="S1 motif" evidence="5">
    <location>
        <begin position="1079"/>
        <end position="1159"/>
    </location>
</feature>
<feature type="domain" description="S1 motif" evidence="5">
    <location>
        <begin position="183"/>
        <end position="254"/>
    </location>
</feature>
<keyword evidence="3" id="KW-0539">Nucleus</keyword>
<feature type="domain" description="S1 motif" evidence="5">
    <location>
        <begin position="923"/>
        <end position="996"/>
    </location>
</feature>
<dbReference type="InterPro" id="IPR012340">
    <property type="entry name" value="NA-bd_OB-fold"/>
</dbReference>
<evidence type="ECO:0000259" key="5">
    <source>
        <dbReference type="PROSITE" id="PS50126"/>
    </source>
</evidence>
<dbReference type="GO" id="GO:0032040">
    <property type="term" value="C:small-subunit processome"/>
    <property type="evidence" value="ECO:0007669"/>
    <property type="project" value="TreeGrafter"/>
</dbReference>
<dbReference type="PROSITE" id="PS50126">
    <property type="entry name" value="S1"/>
    <property type="match status" value="8"/>
</dbReference>
<dbReference type="FunFam" id="2.40.50.140:FF:000103">
    <property type="entry name" value="protein RRP5 homolog"/>
    <property type="match status" value="1"/>
</dbReference>
<dbReference type="PANTHER" id="PTHR23270:SF10">
    <property type="entry name" value="PROTEIN RRP5 HOMOLOG"/>
    <property type="match status" value="1"/>
</dbReference>
<evidence type="ECO:0000313" key="6">
    <source>
        <dbReference type="EMBL" id="PIO40224.1"/>
    </source>
</evidence>
<dbReference type="SMART" id="SM00316">
    <property type="entry name" value="S1"/>
    <property type="match status" value="9"/>
</dbReference>
<reference evidence="6" key="1">
    <citation type="submission" date="2017-08" db="EMBL/GenBank/DDBJ databases">
        <title>Assembly of the North American Bullfrog Genome.</title>
        <authorList>
            <person name="Warren R.L."/>
            <person name="Vandervalk B.P."/>
            <person name="Kucuk E."/>
            <person name="Birol I."/>
            <person name="Helbing C."/>
            <person name="Pandoh P."/>
            <person name="Behsaz B."/>
            <person name="Mohamadi H."/>
            <person name="Chu J."/>
            <person name="Jackman S."/>
            <person name="Hammond S.A."/>
            <person name="Veldhoen N."/>
            <person name="Kirk H."/>
            <person name="Zhao Y."/>
            <person name="Coope R."/>
            <person name="Pleasance S."/>
            <person name="Moore R."/>
            <person name="Holt R."/>
        </authorList>
    </citation>
    <scope>NUCLEOTIDE SEQUENCE</scope>
    <source>
        <strain evidence="6">Bruno</strain>
        <tissue evidence="6">Liver</tissue>
    </source>
</reference>
<keyword evidence="2" id="KW-0677">Repeat</keyword>
<dbReference type="Gene3D" id="2.40.50.140">
    <property type="entry name" value="Nucleic acid-binding proteins"/>
    <property type="match status" value="7"/>
</dbReference>
<dbReference type="CDD" id="cd05693">
    <property type="entry name" value="S1_Rrp5_repeat_hs1_sc1"/>
    <property type="match status" value="1"/>
</dbReference>
<dbReference type="AlphaFoldDB" id="A0A2G9SJH6"/>
<dbReference type="GO" id="GO:0006364">
    <property type="term" value="P:rRNA processing"/>
    <property type="evidence" value="ECO:0007669"/>
    <property type="project" value="InterPro"/>
</dbReference>
<dbReference type="EMBL" id="KV924499">
    <property type="protein sequence ID" value="PIO40224.1"/>
    <property type="molecule type" value="Genomic_DNA"/>
</dbReference>
<dbReference type="InterPro" id="IPR048058">
    <property type="entry name" value="Rrp5_S1_rpt_hs11_sc8"/>
</dbReference>
<feature type="domain" description="S1 motif" evidence="5">
    <location>
        <begin position="816"/>
        <end position="889"/>
    </location>
</feature>
<dbReference type="SUPFAM" id="SSF50249">
    <property type="entry name" value="Nucleic acid-binding proteins"/>
    <property type="match status" value="7"/>
</dbReference>
<organism evidence="6">
    <name type="scientific">Aquarana catesbeiana</name>
    <name type="common">American bullfrog</name>
    <name type="synonym">Rana catesbeiana</name>
    <dbReference type="NCBI Taxonomy" id="8400"/>
    <lineage>
        <taxon>Eukaryota</taxon>
        <taxon>Metazoa</taxon>
        <taxon>Chordata</taxon>
        <taxon>Craniata</taxon>
        <taxon>Vertebrata</taxon>
        <taxon>Euteleostomi</taxon>
        <taxon>Amphibia</taxon>
        <taxon>Batrachia</taxon>
        <taxon>Anura</taxon>
        <taxon>Neobatrachia</taxon>
        <taxon>Ranoidea</taxon>
        <taxon>Ranidae</taxon>
        <taxon>Aquarana</taxon>
    </lineage>
</organism>
<dbReference type="InterPro" id="IPR048059">
    <property type="entry name" value="Rrp5_S1_rpt_hs1_sc1"/>
</dbReference>
<accession>A0A2G9SJH6</accession>
<proteinExistence type="predicted"/>
<dbReference type="InterPro" id="IPR003029">
    <property type="entry name" value="S1_domain"/>
</dbReference>
<dbReference type="CDD" id="cd04461">
    <property type="entry name" value="S1_Rrp5_repeat_hs8_sc7"/>
    <property type="match status" value="1"/>
</dbReference>
<dbReference type="InterPro" id="IPR057302">
    <property type="entry name" value="Rrp5_S1"/>
</dbReference>
<evidence type="ECO:0000256" key="2">
    <source>
        <dbReference type="ARBA" id="ARBA00022737"/>
    </source>
</evidence>
<dbReference type="PANTHER" id="PTHR23270">
    <property type="entry name" value="PROGRAMMED CELL DEATH PROTEIN 11 PRE-RRNA PROCESSING PROTEIN RRP5"/>
    <property type="match status" value="1"/>
</dbReference>
<feature type="domain" description="S1 motif" evidence="5">
    <location>
        <begin position="79"/>
        <end position="167"/>
    </location>
</feature>
<dbReference type="InterPro" id="IPR045209">
    <property type="entry name" value="Rrp5"/>
</dbReference>
<dbReference type="CDD" id="cd05702">
    <property type="entry name" value="S1_Rrp5_repeat_hs11_sc8"/>
    <property type="match status" value="1"/>
</dbReference>
<evidence type="ECO:0000256" key="4">
    <source>
        <dbReference type="SAM" id="MobiDB-lite"/>
    </source>
</evidence>
<feature type="region of interest" description="Disordered" evidence="4">
    <location>
        <begin position="33"/>
        <end position="53"/>
    </location>
</feature>
<dbReference type="OrthoDB" id="412781at2759"/>
<gene>
    <name evidence="6" type="ORF">AB205_0026360</name>
</gene>
<evidence type="ECO:0000256" key="3">
    <source>
        <dbReference type="ARBA" id="ARBA00023242"/>
    </source>
</evidence>
<dbReference type="FunFam" id="2.40.50.140:FF:000148">
    <property type="entry name" value="protein RRP5 homolog isoform X1"/>
    <property type="match status" value="1"/>
</dbReference>
<dbReference type="FunFam" id="2.40.50.140:FF:000175">
    <property type="entry name" value="Programmed cell death 11"/>
    <property type="match status" value="1"/>
</dbReference>
<dbReference type="Pfam" id="PF00575">
    <property type="entry name" value="S1"/>
    <property type="match status" value="1"/>
</dbReference>
<name>A0A2G9SJH6_AQUCT</name>
<protein>
    <recommendedName>
        <fullName evidence="5">S1 motif domain-containing protein</fullName>
    </recommendedName>
</protein>
<comment type="subcellular location">
    <subcellularLocation>
        <location evidence="1">Nucleus</location>
    </subcellularLocation>
</comment>
<feature type="domain" description="S1 motif" evidence="5">
    <location>
        <begin position="638"/>
        <end position="709"/>
    </location>
</feature>
<feature type="domain" description="S1 motif" evidence="5">
    <location>
        <begin position="332"/>
        <end position="406"/>
    </location>
</feature>
<evidence type="ECO:0000256" key="1">
    <source>
        <dbReference type="ARBA" id="ARBA00004123"/>
    </source>
</evidence>
<dbReference type="FunFam" id="2.40.50.140:FF:000200">
    <property type="entry name" value="Programmed cell death 11"/>
    <property type="match status" value="1"/>
</dbReference>
<sequence length="1173" mass="130425">MENVRWSLHMVGISDNKLRSHILRRKVRPCTSREEAEEAGKKKKKKQLKETSKVAQHEKGSFAKVKAVELLNYKNLRVGMLFLGCIKEVKDFELVISLPYNLTGFVQATNICEAYTKLLNEQVEKEEPVEGLIPLPNLYSPGMLVRCAISNLETTSGGFNSIKLSLKPKLIHGDLAPSSVCKGMYLTGLVSSVEDHGYLIDLGIAGTKAFLPRHKAEVYINQTSKGGQFLHSLSVKACILWIDKSSKTIRLTLRKTLLQPGRLMKQLSSNWLGTVHEKCTVKALYKHAGAMFELDGETVAFAFVSYMGKNRRGEPLTVIEEPFWKHEDIHAGQFLEGTVEKIATEGIIVNITQRISGLIPNLHMADITLNHPEKRYTPGKNIKCRVVKVRVLECNHEKETLLLSFKIIEENENGEQDPNRGRRTHSHWQEPGKIVDVRIASKTDTELNVFILPEESPAVLPKVQLSDHVANCEILFHCLKEGDELSQLMCLNTSKGQTILTRKTALISCVEKGSCVKDFSEVQVGMFLTGFVRNIMSYGVFVEFLRGLVGLVPISEVSDKFVTEIGAHFVQGQTVVAKVTNIDEQKKRFLLTLKMSECAPDDCSADGFSLIGQCCSELQFCKSLMKKNEELDEGETIYSVVPGKNLVLVVEKLEDNGSVLFSTSQVPGAKKISAVQHKEQEKPLTLGQKVKAVILHVDILKAHVHVSMEEALLKKCKESFAEKSVHSAVVQHLSEEFAVASLKDTSKLVAVPLKRHFNDTFRFESERLNVGQKISVTLSSVDADQHGIHLAVQNTSSGREKVKMPLDFTKRKPLIGEVITGTVKSIKPISVLVSITDKLTGTIHASQIMENVVAGAQPTSKLRPKQNLTCRVIGGRDIKTHKFLPITHPHLMQSVLELSVLPSLLNTEVKVEKQKPLNTYSSGDMVTCYVVKYNKEKQCLEVEISPGIRGTVEHLLLSSSAKVLKRPEKHFRPGQALSATVVDVEDSRKKLSLSLIDLDALTEGCITFGCVKSVIPSTGLQITIPFGKTGRASFFQLNDCYDEISLEKFTAGMLVRLNPGSVSKQIDEDLSSIDCLKEGQLIKGFVSAVTEKGVFFRISSSIDGHILFKNVTSYYVKEIEMYKEHIPEGKLLTAKIISPRVTVDRLNYLERDKVIANKKTVVPYIEGKGKIRG</sequence>
<dbReference type="GO" id="GO:0003723">
    <property type="term" value="F:RNA binding"/>
    <property type="evidence" value="ECO:0007669"/>
    <property type="project" value="TreeGrafter"/>
</dbReference>
<feature type="domain" description="S1 motif" evidence="5">
    <location>
        <begin position="525"/>
        <end position="594"/>
    </location>
</feature>